<keyword evidence="2" id="KW-1185">Reference proteome</keyword>
<dbReference type="OrthoDB" id="1002397at2759"/>
<comment type="caution">
    <text evidence="1">The sequence shown here is derived from an EMBL/GenBank/DDBJ whole genome shotgun (WGS) entry which is preliminary data.</text>
</comment>
<name>A0A5B6WYC7_9ROSI</name>
<protein>
    <submittedName>
        <fullName evidence="1">Retrovirus-related Pol polyprotein from transposon TNT 1-94</fullName>
    </submittedName>
</protein>
<accession>A0A5B6WYC7</accession>
<evidence type="ECO:0000313" key="2">
    <source>
        <dbReference type="Proteomes" id="UP000325315"/>
    </source>
</evidence>
<dbReference type="PANTHER" id="PTHR11439">
    <property type="entry name" value="GAG-POL-RELATED RETROTRANSPOSON"/>
    <property type="match status" value="1"/>
</dbReference>
<dbReference type="EMBL" id="SMMG02000001">
    <property type="protein sequence ID" value="KAA3486959.1"/>
    <property type="molecule type" value="Genomic_DNA"/>
</dbReference>
<dbReference type="PANTHER" id="PTHR11439:SF486">
    <property type="entry name" value="RLK (RECEPTOR-LIKE KINASE) PROTEIN, PUTATIVE-RELATED"/>
    <property type="match status" value="1"/>
</dbReference>
<sequence length="66" mass="7573">MSKGLLTLVYGFQDTNLSLVGYSDADWVGCVDDRKTTFRACFYAENNLVSWYNKKQNYISLFTAKT</sequence>
<evidence type="ECO:0000313" key="1">
    <source>
        <dbReference type="EMBL" id="KAA3486959.1"/>
    </source>
</evidence>
<proteinExistence type="predicted"/>
<gene>
    <name evidence="1" type="ORF">EPI10_030817</name>
</gene>
<organism evidence="1 2">
    <name type="scientific">Gossypium australe</name>
    <dbReference type="NCBI Taxonomy" id="47621"/>
    <lineage>
        <taxon>Eukaryota</taxon>
        <taxon>Viridiplantae</taxon>
        <taxon>Streptophyta</taxon>
        <taxon>Embryophyta</taxon>
        <taxon>Tracheophyta</taxon>
        <taxon>Spermatophyta</taxon>
        <taxon>Magnoliopsida</taxon>
        <taxon>eudicotyledons</taxon>
        <taxon>Gunneridae</taxon>
        <taxon>Pentapetalae</taxon>
        <taxon>rosids</taxon>
        <taxon>malvids</taxon>
        <taxon>Malvales</taxon>
        <taxon>Malvaceae</taxon>
        <taxon>Malvoideae</taxon>
        <taxon>Gossypium</taxon>
    </lineage>
</organism>
<dbReference type="AlphaFoldDB" id="A0A5B6WYC7"/>
<reference evidence="2" key="1">
    <citation type="journal article" date="2019" name="Plant Biotechnol. J.">
        <title>Genome sequencing of the Australian wild diploid species Gossypium australe highlights disease resistance and delayed gland morphogenesis.</title>
        <authorList>
            <person name="Cai Y."/>
            <person name="Cai X."/>
            <person name="Wang Q."/>
            <person name="Wang P."/>
            <person name="Zhang Y."/>
            <person name="Cai C."/>
            <person name="Xu Y."/>
            <person name="Wang K."/>
            <person name="Zhou Z."/>
            <person name="Wang C."/>
            <person name="Geng S."/>
            <person name="Li B."/>
            <person name="Dong Q."/>
            <person name="Hou Y."/>
            <person name="Wang H."/>
            <person name="Ai P."/>
            <person name="Liu Z."/>
            <person name="Yi F."/>
            <person name="Sun M."/>
            <person name="An G."/>
            <person name="Cheng J."/>
            <person name="Zhang Y."/>
            <person name="Shi Q."/>
            <person name="Xie Y."/>
            <person name="Shi X."/>
            <person name="Chang Y."/>
            <person name="Huang F."/>
            <person name="Chen Y."/>
            <person name="Hong S."/>
            <person name="Mi L."/>
            <person name="Sun Q."/>
            <person name="Zhang L."/>
            <person name="Zhou B."/>
            <person name="Peng R."/>
            <person name="Zhang X."/>
            <person name="Liu F."/>
        </authorList>
    </citation>
    <scope>NUCLEOTIDE SEQUENCE [LARGE SCALE GENOMIC DNA]</scope>
    <source>
        <strain evidence="2">cv. PA1801</strain>
    </source>
</reference>
<dbReference type="Proteomes" id="UP000325315">
    <property type="component" value="Unassembled WGS sequence"/>
</dbReference>